<protein>
    <submittedName>
        <fullName evidence="2">Uncharacterized protein</fullName>
    </submittedName>
</protein>
<proteinExistence type="predicted"/>
<sequence>MVQKHAGTIDYKPIGENKYRESSCLIQTSSTIPIESAEFPGFITDTFKEKFRSCCKFAVSSKNQLLALITPDRELELYGLKESSAVPKCRLRVLYDAHPECCLLEWSASQNLLISTRSSPVIDVFESTGVYCYTINLDDNLFDVHKMITQIKTIPSDDPTCFDIGYFMQMNSKFSIYKLGKGNMFEPLCTQSLGLPRAYCFAYVPSKHFLIVSTEYNHKRAIDSTTKFTDVGLGIYECYDRNVVKKVIPDIQNQWTSWLPVLSDKRSAIISIELNFEDELILAVTSRGDALVFNFYLELLKFLNGDEIINEARFIQAIWTEGKEIAVLHRNGLVIQENVDVVFEKYLQGTLQGTIVEDCKNLFPSFLTETEIFALAEKEISSHALVSDNDYVNQFWFFTVFRLNFIYKWIKVLSGAIVGQPMEEVESDFERLFKFSIYKIRTITLLQYVKKLLSKEEYAKAEELALTDPNFEMDLIHKQKWLDLKTSEITQSLVEDLKRVKDDRWVIQECLTSSASEVEIQREILNLAEERVADLSDTVLSTKVQNAKLLFDCLENSFEDSMELFIRYRSMPVIETALHLAQESAIKLLIRIVTEHAGKLQNSIIAILSLIPEAVPIQRYQALIPWTQKGEGRLFVLNKDAYKGANLSLPQPFTSFEKYLLNTADDPIQFVTEWCRERVMAIDSNTGLLDNVTTFFAVALEHGFEGLQPTQRRFNFYKDFVCFSSAVAMSFDKFLALDSVTLRNGITKHMKETQIRDNINRIVELFEEFHPKSAAEDILQIARTFSHKNFAILHSLWSIRRSYVSKDLLISCFSESNLVGPPLICTMEKFEFEPDIAQAIQICLDFGFEAKFSVLFESRTSDELAEQLLLRFLKSAFQMPEPNWIAIFDGMKNLRNLLFPEIIDDQKLMKIFASEMLSKLANERFLGFPFHLVVDINSQTPKKLSLENWQELLLSKSLEFIDRSLPKQNDQNLSLAREVLTLIPGKQKPSKEIEKQKETISMIETCIQMGSQRLPATYRFCSPEIILQEVISSNKNYKQVKKCAEISKLLGLKPAVAKAMAYCAVEAAKSDDVSTLQKYIQKLNSTSRDMPIIYFVCKDIITSGKWQHLKEDLVNCMVLNCPEEELEFLSEVLKSIDITRRFPSTLQKTSSDSTMKETFTKFTTSFLDPLTKKENTNISFKDDDELHLDPMYTSLEHFHQLSKGVVPPPITILKDGNEMLLESAKQWIPYSTTAAIVTAALAEETTTKWANHDILNKASAGLKKLIELNENIPLKVLEKIPTEILLKLAEEKVNEGEITSVERILRAGCDRERFFEDAEYREDSLLGLIMTKNKSMILDIQEVAKQFNVSLWKLNMSLVEYILTEEDVTPFEAKDLIKEYNLRESLWEDQPALYQTLRQSVLALLPEKDINRLKLFLSFFRPPEPEIYFFKSLPSIIKVDAGTNLREFLKGDQKTVLTWTNSVTSKPAFDEEFIALIPFFKKLANSEDLLSKLTSYLRMSPTLSSTRRIKLLFYLNDKKPELLIDQISADMSSHEEETFWNEVLNGWDTTEDKYENRLLDKIRRRLHHLKSAASSSTDSVPSALKSNEESQKVEVRRRGKN</sequence>
<organism evidence="1 2">
    <name type="scientific">Panagrolaimus sp. ES5</name>
    <dbReference type="NCBI Taxonomy" id="591445"/>
    <lineage>
        <taxon>Eukaryota</taxon>
        <taxon>Metazoa</taxon>
        <taxon>Ecdysozoa</taxon>
        <taxon>Nematoda</taxon>
        <taxon>Chromadorea</taxon>
        <taxon>Rhabditida</taxon>
        <taxon>Tylenchina</taxon>
        <taxon>Panagrolaimomorpha</taxon>
        <taxon>Panagrolaimoidea</taxon>
        <taxon>Panagrolaimidae</taxon>
        <taxon>Panagrolaimus</taxon>
    </lineage>
</organism>
<evidence type="ECO:0000313" key="1">
    <source>
        <dbReference type="Proteomes" id="UP000887579"/>
    </source>
</evidence>
<dbReference type="WBParaSite" id="ES5_v2.g10784.t1">
    <property type="protein sequence ID" value="ES5_v2.g10784.t1"/>
    <property type="gene ID" value="ES5_v2.g10784"/>
</dbReference>
<dbReference type="Proteomes" id="UP000887579">
    <property type="component" value="Unplaced"/>
</dbReference>
<reference evidence="2" key="1">
    <citation type="submission" date="2022-11" db="UniProtKB">
        <authorList>
            <consortium name="WormBaseParasite"/>
        </authorList>
    </citation>
    <scope>IDENTIFICATION</scope>
</reference>
<evidence type="ECO:0000313" key="2">
    <source>
        <dbReference type="WBParaSite" id="ES5_v2.g10784.t1"/>
    </source>
</evidence>
<accession>A0AC34F1X0</accession>
<name>A0AC34F1X0_9BILA</name>